<dbReference type="PANTHER" id="PTHR38537">
    <property type="entry name" value="JITTERBUG, ISOFORM N"/>
    <property type="match status" value="1"/>
</dbReference>
<dbReference type="InterPro" id="IPR013783">
    <property type="entry name" value="Ig-like_fold"/>
</dbReference>
<dbReference type="SMART" id="SM00557">
    <property type="entry name" value="IG_FLMN"/>
    <property type="match status" value="2"/>
</dbReference>
<dbReference type="InterPro" id="IPR014756">
    <property type="entry name" value="Ig_E-set"/>
</dbReference>
<keyword evidence="2" id="KW-0677">Repeat</keyword>
<dbReference type="InterPro" id="IPR044801">
    <property type="entry name" value="Filamin"/>
</dbReference>
<organism evidence="4 5">
    <name type="scientific">Tetranychus urticae</name>
    <name type="common">Two-spotted spider mite</name>
    <dbReference type="NCBI Taxonomy" id="32264"/>
    <lineage>
        <taxon>Eukaryota</taxon>
        <taxon>Metazoa</taxon>
        <taxon>Ecdysozoa</taxon>
        <taxon>Arthropoda</taxon>
        <taxon>Chelicerata</taxon>
        <taxon>Arachnida</taxon>
        <taxon>Acari</taxon>
        <taxon>Acariformes</taxon>
        <taxon>Trombidiformes</taxon>
        <taxon>Prostigmata</taxon>
        <taxon>Eleutherengona</taxon>
        <taxon>Raphignathae</taxon>
        <taxon>Tetranychoidea</taxon>
        <taxon>Tetranychidae</taxon>
        <taxon>Tetranychus</taxon>
    </lineage>
</organism>
<accession>T1K6K2</accession>
<reference evidence="4" key="2">
    <citation type="submission" date="2015-06" db="UniProtKB">
        <authorList>
            <consortium name="EnsemblMetazoa"/>
        </authorList>
    </citation>
    <scope>IDENTIFICATION</scope>
</reference>
<evidence type="ECO:0000313" key="4">
    <source>
        <dbReference type="EnsemblMetazoa" id="tetur06g00790.1"/>
    </source>
</evidence>
<comment type="similarity">
    <text evidence="1">Belongs to the filamin family.</text>
</comment>
<dbReference type="eggNOG" id="KOG0518">
    <property type="taxonomic scope" value="Eukaryota"/>
</dbReference>
<keyword evidence="5" id="KW-1185">Reference proteome</keyword>
<dbReference type="AlphaFoldDB" id="T1K6K2"/>
<dbReference type="SUPFAM" id="SSF81296">
    <property type="entry name" value="E set domains"/>
    <property type="match status" value="2"/>
</dbReference>
<reference evidence="5" key="1">
    <citation type="submission" date="2011-08" db="EMBL/GenBank/DDBJ databases">
        <authorList>
            <person name="Rombauts S."/>
        </authorList>
    </citation>
    <scope>NUCLEOTIDE SEQUENCE</scope>
    <source>
        <strain evidence="5">London</strain>
    </source>
</reference>
<dbReference type="EMBL" id="CAEY01001792">
    <property type="status" value="NOT_ANNOTATED_CDS"/>
    <property type="molecule type" value="Genomic_DNA"/>
</dbReference>
<dbReference type="Proteomes" id="UP000015104">
    <property type="component" value="Unassembled WGS sequence"/>
</dbReference>
<dbReference type="Pfam" id="PF00630">
    <property type="entry name" value="Filamin"/>
    <property type="match status" value="2"/>
</dbReference>
<dbReference type="GO" id="GO:0051015">
    <property type="term" value="F:actin filament binding"/>
    <property type="evidence" value="ECO:0007669"/>
    <property type="project" value="InterPro"/>
</dbReference>
<dbReference type="GO" id="GO:0030036">
    <property type="term" value="P:actin cytoskeleton organization"/>
    <property type="evidence" value="ECO:0007669"/>
    <property type="project" value="InterPro"/>
</dbReference>
<dbReference type="STRING" id="32264.T1K6K2"/>
<evidence type="ECO:0000256" key="3">
    <source>
        <dbReference type="PROSITE-ProRule" id="PRU00087"/>
    </source>
</evidence>
<evidence type="ECO:0000256" key="1">
    <source>
        <dbReference type="ARBA" id="ARBA00009238"/>
    </source>
</evidence>
<sequence>MLFWRPQIKEASAAQVTVNGSGLSSGTVGEPCSFSIYAPSKATFAPTSCSVAFEGPSKPDIKFCSSPTHVECSWCPSLPGVYKVFVRYLGEEIPGSPFLCKIDGGLSVGRGHLRKIHCTGRGLTDGRVNRDNEVTIAEVAGVIGGLSVSMEGPGQPEMRFMKNSDNTLSLIYRTKIPGIYTLNIMFTGLHVTGSPFKVNVT</sequence>
<name>T1K6K2_TETUR</name>
<feature type="repeat" description="Filamin" evidence="3">
    <location>
        <begin position="108"/>
        <end position="200"/>
    </location>
</feature>
<dbReference type="PROSITE" id="PS50194">
    <property type="entry name" value="FILAMIN_REPEAT"/>
    <property type="match status" value="2"/>
</dbReference>
<protein>
    <submittedName>
        <fullName evidence="4">Uncharacterized protein</fullName>
    </submittedName>
</protein>
<feature type="repeat" description="Filamin" evidence="3">
    <location>
        <begin position="8"/>
        <end position="102"/>
    </location>
</feature>
<dbReference type="HOGENOM" id="CLU_1361984_0_0_1"/>
<evidence type="ECO:0000256" key="2">
    <source>
        <dbReference type="ARBA" id="ARBA00022737"/>
    </source>
</evidence>
<proteinExistence type="inferred from homology"/>
<dbReference type="EnsemblMetazoa" id="tetur06g00790.1">
    <property type="protein sequence ID" value="tetur06g00790.1"/>
    <property type="gene ID" value="tetur06g00790"/>
</dbReference>
<dbReference type="Gene3D" id="2.60.40.10">
    <property type="entry name" value="Immunoglobulins"/>
    <property type="match status" value="2"/>
</dbReference>
<dbReference type="InterPro" id="IPR001298">
    <property type="entry name" value="Filamin/ABP280_rpt"/>
</dbReference>
<evidence type="ECO:0000313" key="5">
    <source>
        <dbReference type="Proteomes" id="UP000015104"/>
    </source>
</evidence>
<dbReference type="PANTHER" id="PTHR38537:SF8">
    <property type="entry name" value="FILAMIN-A"/>
    <property type="match status" value="1"/>
</dbReference>
<dbReference type="InterPro" id="IPR017868">
    <property type="entry name" value="Filamin/ABP280_repeat-like"/>
</dbReference>